<proteinExistence type="predicted"/>
<protein>
    <submittedName>
        <fullName evidence="2">Uncharacterized protein</fullName>
    </submittedName>
</protein>
<feature type="compositionally biased region" description="Basic and acidic residues" evidence="1">
    <location>
        <begin position="144"/>
        <end position="177"/>
    </location>
</feature>
<comment type="caution">
    <text evidence="2">The sequence shown here is derived from an EMBL/GenBank/DDBJ whole genome shotgun (WGS) entry which is preliminary data.</text>
</comment>
<dbReference type="AlphaFoldDB" id="A0AAD5SF86"/>
<organism evidence="2 3">
    <name type="scientific">Rhizophlyctis rosea</name>
    <dbReference type="NCBI Taxonomy" id="64517"/>
    <lineage>
        <taxon>Eukaryota</taxon>
        <taxon>Fungi</taxon>
        <taxon>Fungi incertae sedis</taxon>
        <taxon>Chytridiomycota</taxon>
        <taxon>Chytridiomycota incertae sedis</taxon>
        <taxon>Chytridiomycetes</taxon>
        <taxon>Rhizophlyctidales</taxon>
        <taxon>Rhizophlyctidaceae</taxon>
        <taxon>Rhizophlyctis</taxon>
    </lineage>
</organism>
<evidence type="ECO:0000256" key="1">
    <source>
        <dbReference type="SAM" id="MobiDB-lite"/>
    </source>
</evidence>
<reference evidence="2" key="1">
    <citation type="submission" date="2020-05" db="EMBL/GenBank/DDBJ databases">
        <title>Phylogenomic resolution of chytrid fungi.</title>
        <authorList>
            <person name="Stajich J.E."/>
            <person name="Amses K."/>
            <person name="Simmons R."/>
            <person name="Seto K."/>
            <person name="Myers J."/>
            <person name="Bonds A."/>
            <person name="Quandt C.A."/>
            <person name="Barry K."/>
            <person name="Liu P."/>
            <person name="Grigoriev I."/>
            <person name="Longcore J.E."/>
            <person name="James T.Y."/>
        </authorList>
    </citation>
    <scope>NUCLEOTIDE SEQUENCE</scope>
    <source>
        <strain evidence="2">JEL0318</strain>
    </source>
</reference>
<name>A0AAD5SF86_9FUNG</name>
<gene>
    <name evidence="2" type="ORF">HK097_004843</name>
</gene>
<evidence type="ECO:0000313" key="3">
    <source>
        <dbReference type="Proteomes" id="UP001212841"/>
    </source>
</evidence>
<feature type="region of interest" description="Disordered" evidence="1">
    <location>
        <begin position="144"/>
        <end position="197"/>
    </location>
</feature>
<dbReference type="EMBL" id="JADGJD010000229">
    <property type="protein sequence ID" value="KAJ3053187.1"/>
    <property type="molecule type" value="Genomic_DNA"/>
</dbReference>
<feature type="region of interest" description="Disordered" evidence="1">
    <location>
        <begin position="1"/>
        <end position="96"/>
    </location>
</feature>
<dbReference type="Proteomes" id="UP001212841">
    <property type="component" value="Unassembled WGS sequence"/>
</dbReference>
<sequence length="197" mass="20579">MSAPKAEPAAEIYKDPSVTHSVAQQAPPLPTEALTANTTDFSYPAPTEAAHSTTPTSTTSSTKPPQILHAPAPTETLPIGEFTGPSPSNPYAITGANVEATNSPDTAATSKPHKTHGVIQKVVGSVQIGVGKLVHNSTLVEKGQEKKIRSGEERVAKKEHNLGGGDHGKTGLRKSMEGDDIAPTGRYSANDVNSYKH</sequence>
<evidence type="ECO:0000313" key="2">
    <source>
        <dbReference type="EMBL" id="KAJ3053187.1"/>
    </source>
</evidence>
<keyword evidence="3" id="KW-1185">Reference proteome</keyword>
<accession>A0AAD5SF86</accession>
<feature type="compositionally biased region" description="Low complexity" evidence="1">
    <location>
        <begin position="44"/>
        <end position="65"/>
    </location>
</feature>